<evidence type="ECO:0000256" key="5">
    <source>
        <dbReference type="PROSITE-ProRule" id="PRU00335"/>
    </source>
</evidence>
<accession>A0A7W8QQM9</accession>
<evidence type="ECO:0000256" key="2">
    <source>
        <dbReference type="ARBA" id="ARBA00023015"/>
    </source>
</evidence>
<dbReference type="Proteomes" id="UP000572635">
    <property type="component" value="Unassembled WGS sequence"/>
</dbReference>
<dbReference type="PANTHER" id="PTHR30055">
    <property type="entry name" value="HTH-TYPE TRANSCRIPTIONAL REGULATOR RUTR"/>
    <property type="match status" value="1"/>
</dbReference>
<dbReference type="GO" id="GO:0000976">
    <property type="term" value="F:transcription cis-regulatory region binding"/>
    <property type="evidence" value="ECO:0007669"/>
    <property type="project" value="TreeGrafter"/>
</dbReference>
<dbReference type="Pfam" id="PF00440">
    <property type="entry name" value="TetR_N"/>
    <property type="match status" value="1"/>
</dbReference>
<dbReference type="InterPro" id="IPR009057">
    <property type="entry name" value="Homeodomain-like_sf"/>
</dbReference>
<evidence type="ECO:0000256" key="3">
    <source>
        <dbReference type="ARBA" id="ARBA00023125"/>
    </source>
</evidence>
<sequence>MAPKRVDRQARRDEILSAAVLLFAERGYAATRIEDVAAAAGIAKGSVYLYYESREALLTAVFERWAERSRAVVEAALSGERPAMQRLEELLRSVIALLAGEPGLTRVMLDLWAAGRRSEGGAPPPFDMAAVYREYRTVVAALLREAAEEGAVRAGAGEPEAAVVVGAIEGCLVQWVVDPEFPFAEIADQMVEVCTRGVLRGAAGGAA</sequence>
<dbReference type="InterPro" id="IPR036271">
    <property type="entry name" value="Tet_transcr_reg_TetR-rel_C_sf"/>
</dbReference>
<evidence type="ECO:0000313" key="7">
    <source>
        <dbReference type="EMBL" id="MBB5434133.1"/>
    </source>
</evidence>
<protein>
    <submittedName>
        <fullName evidence="7">AcrR family transcriptional regulator</fullName>
    </submittedName>
</protein>
<keyword evidence="4" id="KW-0804">Transcription</keyword>
<dbReference type="SUPFAM" id="SSF46689">
    <property type="entry name" value="Homeodomain-like"/>
    <property type="match status" value="1"/>
</dbReference>
<dbReference type="PANTHER" id="PTHR30055:SF234">
    <property type="entry name" value="HTH-TYPE TRANSCRIPTIONAL REGULATOR BETI"/>
    <property type="match status" value="1"/>
</dbReference>
<evidence type="ECO:0000313" key="8">
    <source>
        <dbReference type="Proteomes" id="UP000572635"/>
    </source>
</evidence>
<dbReference type="EMBL" id="JACHDB010000001">
    <property type="protein sequence ID" value="MBB5434133.1"/>
    <property type="molecule type" value="Genomic_DNA"/>
</dbReference>
<dbReference type="SUPFAM" id="SSF48498">
    <property type="entry name" value="Tetracyclin repressor-like, C-terminal domain"/>
    <property type="match status" value="1"/>
</dbReference>
<keyword evidence="8" id="KW-1185">Reference proteome</keyword>
<dbReference type="Pfam" id="PF13977">
    <property type="entry name" value="TetR_C_6"/>
    <property type="match status" value="1"/>
</dbReference>
<keyword evidence="2" id="KW-0805">Transcription regulation</keyword>
<gene>
    <name evidence="7" type="ORF">HDA36_004217</name>
</gene>
<dbReference type="InterPro" id="IPR001647">
    <property type="entry name" value="HTH_TetR"/>
</dbReference>
<dbReference type="Gene3D" id="1.10.357.10">
    <property type="entry name" value="Tetracycline Repressor, domain 2"/>
    <property type="match status" value="1"/>
</dbReference>
<dbReference type="InterPro" id="IPR050109">
    <property type="entry name" value="HTH-type_TetR-like_transc_reg"/>
</dbReference>
<dbReference type="RefSeq" id="WP_184394477.1">
    <property type="nucleotide sequence ID" value="NZ_BAAAJD010000052.1"/>
</dbReference>
<name>A0A7W8QQM9_9ACTN</name>
<feature type="DNA-binding region" description="H-T-H motif" evidence="5">
    <location>
        <begin position="32"/>
        <end position="51"/>
    </location>
</feature>
<proteinExistence type="predicted"/>
<dbReference type="GO" id="GO:0003700">
    <property type="term" value="F:DNA-binding transcription factor activity"/>
    <property type="evidence" value="ECO:0007669"/>
    <property type="project" value="TreeGrafter"/>
</dbReference>
<keyword evidence="1" id="KW-0678">Repressor</keyword>
<dbReference type="Gene3D" id="1.10.10.60">
    <property type="entry name" value="Homeodomain-like"/>
    <property type="match status" value="1"/>
</dbReference>
<evidence type="ECO:0000259" key="6">
    <source>
        <dbReference type="PROSITE" id="PS50977"/>
    </source>
</evidence>
<dbReference type="PROSITE" id="PS50977">
    <property type="entry name" value="HTH_TETR_2"/>
    <property type="match status" value="1"/>
</dbReference>
<comment type="caution">
    <text evidence="7">The sequence shown here is derived from an EMBL/GenBank/DDBJ whole genome shotgun (WGS) entry which is preliminary data.</text>
</comment>
<feature type="domain" description="HTH tetR-type" evidence="6">
    <location>
        <begin position="9"/>
        <end position="69"/>
    </location>
</feature>
<dbReference type="InterPro" id="IPR039538">
    <property type="entry name" value="BetI_C"/>
</dbReference>
<organism evidence="7 8">
    <name type="scientific">Nocardiopsis composta</name>
    <dbReference type="NCBI Taxonomy" id="157465"/>
    <lineage>
        <taxon>Bacteria</taxon>
        <taxon>Bacillati</taxon>
        <taxon>Actinomycetota</taxon>
        <taxon>Actinomycetes</taxon>
        <taxon>Streptosporangiales</taxon>
        <taxon>Nocardiopsidaceae</taxon>
        <taxon>Nocardiopsis</taxon>
    </lineage>
</organism>
<dbReference type="AlphaFoldDB" id="A0A7W8QQM9"/>
<evidence type="ECO:0000256" key="4">
    <source>
        <dbReference type="ARBA" id="ARBA00023163"/>
    </source>
</evidence>
<dbReference type="PRINTS" id="PR00455">
    <property type="entry name" value="HTHTETR"/>
</dbReference>
<keyword evidence="3 5" id="KW-0238">DNA-binding</keyword>
<evidence type="ECO:0000256" key="1">
    <source>
        <dbReference type="ARBA" id="ARBA00022491"/>
    </source>
</evidence>
<reference evidence="7 8" key="1">
    <citation type="submission" date="2020-08" db="EMBL/GenBank/DDBJ databases">
        <title>Sequencing the genomes of 1000 actinobacteria strains.</title>
        <authorList>
            <person name="Klenk H.-P."/>
        </authorList>
    </citation>
    <scope>NUCLEOTIDE SEQUENCE [LARGE SCALE GENOMIC DNA]</scope>
    <source>
        <strain evidence="7 8">DSM 44551</strain>
    </source>
</reference>